<evidence type="ECO:0000313" key="2">
    <source>
        <dbReference type="EMBL" id="KYG62408.1"/>
    </source>
</evidence>
<gene>
    <name evidence="2" type="ORF">AZI86_16370</name>
</gene>
<evidence type="ECO:0000256" key="1">
    <source>
        <dbReference type="SAM" id="Phobius"/>
    </source>
</evidence>
<evidence type="ECO:0000313" key="3">
    <source>
        <dbReference type="Proteomes" id="UP000075320"/>
    </source>
</evidence>
<dbReference type="EMBL" id="LUKE01000005">
    <property type="protein sequence ID" value="KYG62408.1"/>
    <property type="molecule type" value="Genomic_DNA"/>
</dbReference>
<sequence>MNFDFGTFALRQMLNSLAVIGPLLIITGLSFYLFKENRRSIYVYLLLGASCTIIGAVCLIQEFKSENLERPEQVEPARK</sequence>
<proteinExistence type="predicted"/>
<keyword evidence="1" id="KW-0812">Transmembrane</keyword>
<protein>
    <submittedName>
        <fullName evidence="2">Uncharacterized protein</fullName>
    </submittedName>
</protein>
<keyword evidence="1" id="KW-1133">Transmembrane helix</keyword>
<dbReference type="AlphaFoldDB" id="A0A150WHA4"/>
<comment type="caution">
    <text evidence="2">The sequence shown here is derived from an EMBL/GenBank/DDBJ whole genome shotgun (WGS) entry which is preliminary data.</text>
</comment>
<name>A0A150WHA4_BDEBC</name>
<keyword evidence="3" id="KW-1185">Reference proteome</keyword>
<organism evidence="2 3">
    <name type="scientific">Bdellovibrio bacteriovorus</name>
    <dbReference type="NCBI Taxonomy" id="959"/>
    <lineage>
        <taxon>Bacteria</taxon>
        <taxon>Pseudomonadati</taxon>
        <taxon>Bdellovibrionota</taxon>
        <taxon>Bdellovibrionia</taxon>
        <taxon>Bdellovibrionales</taxon>
        <taxon>Pseudobdellovibrionaceae</taxon>
        <taxon>Bdellovibrio</taxon>
    </lineage>
</organism>
<accession>A0A150WHA4</accession>
<feature type="transmembrane region" description="Helical" evidence="1">
    <location>
        <begin position="12"/>
        <end position="34"/>
    </location>
</feature>
<dbReference type="Proteomes" id="UP000075320">
    <property type="component" value="Unassembled WGS sequence"/>
</dbReference>
<feature type="transmembrane region" description="Helical" evidence="1">
    <location>
        <begin position="41"/>
        <end position="63"/>
    </location>
</feature>
<reference evidence="2 3" key="1">
    <citation type="submission" date="2016-03" db="EMBL/GenBank/DDBJ databases">
        <authorList>
            <person name="Ploux O."/>
        </authorList>
    </citation>
    <scope>NUCLEOTIDE SEQUENCE [LARGE SCALE GENOMIC DNA]</scope>
    <source>
        <strain evidence="2 3">R0</strain>
    </source>
</reference>
<keyword evidence="1" id="KW-0472">Membrane</keyword>